<name>A0A5N6P1I5_9ASTR</name>
<evidence type="ECO:0000256" key="1">
    <source>
        <dbReference type="SAM" id="MobiDB-lite"/>
    </source>
</evidence>
<gene>
    <name evidence="2" type="ORF">E3N88_14464</name>
</gene>
<proteinExistence type="predicted"/>
<sequence length="267" mass="30057">MSNQQRPALQRSRSTSSRGKKRLETSQVDSVVASPVKPEGMNNLRRFGGYIPSMLHCYVSNIQDVMPDGNCGFRSVAVGLGFNENQWGFVRQQLLQEVDTNREAYRYVFNSVDSNLYEAVRHSINWFDIRPAPEEHWMLMPYTGLVVAQRFGMIVHLISQEGCITFFPLWLAPSTIPQHNVVCLLHMPMHFVNIRFGACRYGGLSSYSFRSTDGAGHAYRADILTARASIFARQGGHLAAGPNDLHYRDEDPMPQFPPPPPPPPPHG</sequence>
<dbReference type="Proteomes" id="UP000326396">
    <property type="component" value="Linkage Group LG15"/>
</dbReference>
<protein>
    <recommendedName>
        <fullName evidence="4">OTU domain-containing protein</fullName>
    </recommendedName>
</protein>
<feature type="region of interest" description="Disordered" evidence="1">
    <location>
        <begin position="242"/>
        <end position="267"/>
    </location>
</feature>
<evidence type="ECO:0000313" key="3">
    <source>
        <dbReference type="Proteomes" id="UP000326396"/>
    </source>
</evidence>
<dbReference type="CDD" id="cd22744">
    <property type="entry name" value="OTU"/>
    <property type="match status" value="1"/>
</dbReference>
<organism evidence="2 3">
    <name type="scientific">Mikania micrantha</name>
    <name type="common">bitter vine</name>
    <dbReference type="NCBI Taxonomy" id="192012"/>
    <lineage>
        <taxon>Eukaryota</taxon>
        <taxon>Viridiplantae</taxon>
        <taxon>Streptophyta</taxon>
        <taxon>Embryophyta</taxon>
        <taxon>Tracheophyta</taxon>
        <taxon>Spermatophyta</taxon>
        <taxon>Magnoliopsida</taxon>
        <taxon>eudicotyledons</taxon>
        <taxon>Gunneridae</taxon>
        <taxon>Pentapetalae</taxon>
        <taxon>asterids</taxon>
        <taxon>campanulids</taxon>
        <taxon>Asterales</taxon>
        <taxon>Asteraceae</taxon>
        <taxon>Asteroideae</taxon>
        <taxon>Heliantheae alliance</taxon>
        <taxon>Eupatorieae</taxon>
        <taxon>Mikania</taxon>
    </lineage>
</organism>
<dbReference type="EMBL" id="SZYD01000007">
    <property type="protein sequence ID" value="KAD5803104.1"/>
    <property type="molecule type" value="Genomic_DNA"/>
</dbReference>
<evidence type="ECO:0000313" key="2">
    <source>
        <dbReference type="EMBL" id="KAD5803104.1"/>
    </source>
</evidence>
<accession>A0A5N6P1I5</accession>
<feature type="compositionally biased region" description="Pro residues" evidence="1">
    <location>
        <begin position="254"/>
        <end position="267"/>
    </location>
</feature>
<dbReference type="Gene3D" id="3.90.70.80">
    <property type="match status" value="1"/>
</dbReference>
<comment type="caution">
    <text evidence="2">The sequence shown here is derived from an EMBL/GenBank/DDBJ whole genome shotgun (WGS) entry which is preliminary data.</text>
</comment>
<dbReference type="AlphaFoldDB" id="A0A5N6P1I5"/>
<feature type="region of interest" description="Disordered" evidence="1">
    <location>
        <begin position="1"/>
        <end position="31"/>
    </location>
</feature>
<dbReference type="OrthoDB" id="1694816at2759"/>
<reference evidence="2 3" key="1">
    <citation type="submission" date="2019-05" db="EMBL/GenBank/DDBJ databases">
        <title>Mikania micrantha, genome provides insights into the molecular mechanism of rapid growth.</title>
        <authorList>
            <person name="Liu B."/>
        </authorList>
    </citation>
    <scope>NUCLEOTIDE SEQUENCE [LARGE SCALE GENOMIC DNA]</scope>
    <source>
        <strain evidence="2">NLD-2019</strain>
        <tissue evidence="2">Leaf</tissue>
    </source>
</reference>
<keyword evidence="3" id="KW-1185">Reference proteome</keyword>
<evidence type="ECO:0008006" key="4">
    <source>
        <dbReference type="Google" id="ProtNLM"/>
    </source>
</evidence>